<evidence type="ECO:0000256" key="2">
    <source>
        <dbReference type="ARBA" id="ARBA00022722"/>
    </source>
</evidence>
<dbReference type="EMBL" id="BAABJH010000001">
    <property type="protein sequence ID" value="GAA4889873.1"/>
    <property type="molecule type" value="Genomic_DNA"/>
</dbReference>
<dbReference type="Gene3D" id="2.60.40.3440">
    <property type="match status" value="3"/>
</dbReference>
<organism evidence="4 5">
    <name type="scientific">Flaviramulus aquimarinus</name>
    <dbReference type="NCBI Taxonomy" id="1170456"/>
    <lineage>
        <taxon>Bacteria</taxon>
        <taxon>Pseudomonadati</taxon>
        <taxon>Bacteroidota</taxon>
        <taxon>Flavobacteriia</taxon>
        <taxon>Flavobacteriales</taxon>
        <taxon>Flavobacteriaceae</taxon>
        <taxon>Flaviramulus</taxon>
    </lineage>
</organism>
<evidence type="ECO:0000256" key="3">
    <source>
        <dbReference type="ARBA" id="ARBA00022801"/>
    </source>
</evidence>
<dbReference type="Proteomes" id="UP001500433">
    <property type="component" value="Unassembled WGS sequence"/>
</dbReference>
<evidence type="ECO:0000313" key="5">
    <source>
        <dbReference type="Proteomes" id="UP001500433"/>
    </source>
</evidence>
<accession>A0ABP9EY84</accession>
<dbReference type="InterPro" id="IPR007346">
    <property type="entry name" value="Endonuclease-I"/>
</dbReference>
<comment type="caution">
    <text evidence="4">The sequence shown here is derived from an EMBL/GenBank/DDBJ whole genome shotgun (WGS) entry which is preliminary data.</text>
</comment>
<dbReference type="Pfam" id="PF17963">
    <property type="entry name" value="Big_9"/>
    <property type="match status" value="3"/>
</dbReference>
<proteinExistence type="inferred from homology"/>
<keyword evidence="5" id="KW-1185">Reference proteome</keyword>
<keyword evidence="2" id="KW-0540">Nuclease</keyword>
<dbReference type="NCBIfam" id="NF012211">
    <property type="entry name" value="tand_rpt_95"/>
    <property type="match status" value="3"/>
</dbReference>
<evidence type="ECO:0000313" key="4">
    <source>
        <dbReference type="EMBL" id="GAA4889873.1"/>
    </source>
</evidence>
<evidence type="ECO:0000256" key="1">
    <source>
        <dbReference type="ARBA" id="ARBA00006429"/>
    </source>
</evidence>
<gene>
    <name evidence="4" type="ORF">GCM10023311_12470</name>
</gene>
<dbReference type="Pfam" id="PF04231">
    <property type="entry name" value="Endonuclease_1"/>
    <property type="match status" value="1"/>
</dbReference>
<keyword evidence="3" id="KW-0378">Hydrolase</keyword>
<dbReference type="PANTHER" id="PTHR33607:SF2">
    <property type="entry name" value="ENDONUCLEASE-1"/>
    <property type="match status" value="1"/>
</dbReference>
<reference evidence="5" key="1">
    <citation type="journal article" date="2019" name="Int. J. Syst. Evol. Microbiol.">
        <title>The Global Catalogue of Microorganisms (GCM) 10K type strain sequencing project: providing services to taxonomists for standard genome sequencing and annotation.</title>
        <authorList>
            <consortium name="The Broad Institute Genomics Platform"/>
            <consortium name="The Broad Institute Genome Sequencing Center for Infectious Disease"/>
            <person name="Wu L."/>
            <person name="Ma J."/>
        </authorList>
    </citation>
    <scope>NUCLEOTIDE SEQUENCE [LARGE SCALE GENOMIC DNA]</scope>
    <source>
        <strain evidence="5">JCM 18274</strain>
    </source>
</reference>
<sequence length="523" mass="56954">MFFACSGGDDSDPVTPPVAVNDTVTTLENTPITISVLSNDTLKNNATLDDFDTTSSNGAAINEISNKLIYTPVNNFTGTDTFTYTICDGLSTPNCSTATVTVTVTDIGSPVAVNDAFEVAENTTTIFTTLLDNDTLVDGATLTSIDATSSTGTVVLNNDSSVSYTAINGFSGEDTFTYTLCDNDATPTCVTATVTISVTDEGNPTANADAYNALEDTTTVFDDLLQNDDVTDDAVLTAIDDTNTQGTVVLNNDKTVSYTPQNGFLGEDTFTYTICDDDTPDNSCSTATVTITVITPLNFNIPAELVDYYNGVVFTENSDLMLSELEDHTQTNHTTILSYGQRHQYLYNADEDLSNADNVILMYSGESRYWEEYTSGSNAYSPQTFNTEHVYPQSLLVSDDSVTDLHHLRSCDASVNSNRLNYPFVDGSGTYQLMGETWFPGDEWKGDVARMVMYLYIRYGETFSKVGGLELFLKWNAEDPASAFELQRNNVIYAAQGNRNPFIDNPYLATLIWGGNAAENKWN</sequence>
<dbReference type="PANTHER" id="PTHR33607">
    <property type="entry name" value="ENDONUCLEASE-1"/>
    <property type="match status" value="1"/>
</dbReference>
<evidence type="ECO:0008006" key="6">
    <source>
        <dbReference type="Google" id="ProtNLM"/>
    </source>
</evidence>
<dbReference type="SUPFAM" id="SSF54060">
    <property type="entry name" value="His-Me finger endonucleases"/>
    <property type="match status" value="1"/>
</dbReference>
<protein>
    <recommendedName>
        <fullName evidence="6">Endonuclease I</fullName>
    </recommendedName>
</protein>
<dbReference type="InterPro" id="IPR044925">
    <property type="entry name" value="His-Me_finger_sf"/>
</dbReference>
<name>A0ABP9EY84_9FLAO</name>
<comment type="similarity">
    <text evidence="1">Belongs to the EndA/NucM nuclease family.</text>
</comment>